<dbReference type="InterPro" id="IPR047854">
    <property type="entry name" value="RFC_lid"/>
</dbReference>
<keyword evidence="5" id="KW-0067">ATP-binding</keyword>
<feature type="region of interest" description="Disordered" evidence="7">
    <location>
        <begin position="470"/>
        <end position="493"/>
    </location>
</feature>
<dbReference type="STRING" id="451379.A0A0N5AZ16"/>
<evidence type="ECO:0000256" key="3">
    <source>
        <dbReference type="ARBA" id="ARBA00022705"/>
    </source>
</evidence>
<dbReference type="GO" id="GO:0005524">
    <property type="term" value="F:ATP binding"/>
    <property type="evidence" value="ECO:0007669"/>
    <property type="project" value="UniProtKB-KW"/>
</dbReference>
<dbReference type="Gene3D" id="1.20.272.10">
    <property type="match status" value="1"/>
</dbReference>
<dbReference type="GO" id="GO:0003689">
    <property type="term" value="F:DNA clamp loader activity"/>
    <property type="evidence" value="ECO:0007669"/>
    <property type="project" value="TreeGrafter"/>
</dbReference>
<dbReference type="FunFam" id="1.10.8.60:FF:000012">
    <property type="entry name" value="Replication factor C subunit 4"/>
    <property type="match status" value="1"/>
</dbReference>
<dbReference type="InterPro" id="IPR013748">
    <property type="entry name" value="Rep_factorC_C"/>
</dbReference>
<protein>
    <submittedName>
        <fullName evidence="10">AAA domain-containing protein</fullName>
    </submittedName>
</protein>
<evidence type="ECO:0000313" key="10">
    <source>
        <dbReference type="WBParaSite" id="SMUV_0001023101-mRNA-1"/>
    </source>
</evidence>
<dbReference type="GO" id="GO:0006261">
    <property type="term" value="P:DNA-templated DNA replication"/>
    <property type="evidence" value="ECO:0007669"/>
    <property type="project" value="TreeGrafter"/>
</dbReference>
<evidence type="ECO:0000313" key="9">
    <source>
        <dbReference type="Proteomes" id="UP000046393"/>
    </source>
</evidence>
<organism evidence="9 10">
    <name type="scientific">Syphacia muris</name>
    <dbReference type="NCBI Taxonomy" id="451379"/>
    <lineage>
        <taxon>Eukaryota</taxon>
        <taxon>Metazoa</taxon>
        <taxon>Ecdysozoa</taxon>
        <taxon>Nematoda</taxon>
        <taxon>Chromadorea</taxon>
        <taxon>Rhabditida</taxon>
        <taxon>Spirurina</taxon>
        <taxon>Oxyuridomorpha</taxon>
        <taxon>Oxyuroidea</taxon>
        <taxon>Oxyuridae</taxon>
        <taxon>Syphacia</taxon>
    </lineage>
</organism>
<dbReference type="GO" id="GO:0005663">
    <property type="term" value="C:DNA replication factor C complex"/>
    <property type="evidence" value="ECO:0007669"/>
    <property type="project" value="TreeGrafter"/>
</dbReference>
<evidence type="ECO:0000256" key="5">
    <source>
        <dbReference type="ARBA" id="ARBA00022840"/>
    </source>
</evidence>
<dbReference type="InterPro" id="IPR003959">
    <property type="entry name" value="ATPase_AAA_core"/>
</dbReference>
<dbReference type="Gene3D" id="1.10.8.60">
    <property type="match status" value="1"/>
</dbReference>
<name>A0A0N5AZ16_9BILA</name>
<comment type="similarity">
    <text evidence="2">Belongs to the activator 1 small subunits family.</text>
</comment>
<keyword evidence="3" id="KW-0235">DNA replication</keyword>
<dbReference type="WBParaSite" id="SMUV_0001023101-mRNA-1">
    <property type="protein sequence ID" value="SMUV_0001023101-mRNA-1"/>
    <property type="gene ID" value="SMUV_0001023101"/>
</dbReference>
<dbReference type="InterPro" id="IPR050238">
    <property type="entry name" value="DNA_Rep/Repair_Clamp_Loader"/>
</dbReference>
<feature type="compositionally biased region" description="Polar residues" evidence="7">
    <location>
        <begin position="470"/>
        <end position="480"/>
    </location>
</feature>
<dbReference type="Pfam" id="PF00004">
    <property type="entry name" value="AAA"/>
    <property type="match status" value="1"/>
</dbReference>
<evidence type="ECO:0000256" key="4">
    <source>
        <dbReference type="ARBA" id="ARBA00022741"/>
    </source>
</evidence>
<dbReference type="Proteomes" id="UP000046393">
    <property type="component" value="Unplaced"/>
</dbReference>
<evidence type="ECO:0000256" key="7">
    <source>
        <dbReference type="SAM" id="MobiDB-lite"/>
    </source>
</evidence>
<dbReference type="InterPro" id="IPR008921">
    <property type="entry name" value="DNA_pol3_clamp-load_cplx_C"/>
</dbReference>
<evidence type="ECO:0000256" key="2">
    <source>
        <dbReference type="ARBA" id="ARBA00005378"/>
    </source>
</evidence>
<dbReference type="InterPro" id="IPR027417">
    <property type="entry name" value="P-loop_NTPase"/>
</dbReference>
<dbReference type="SUPFAM" id="SSF52540">
    <property type="entry name" value="P-loop containing nucleoside triphosphate hydrolases"/>
    <property type="match status" value="1"/>
</dbReference>
<dbReference type="FunFam" id="3.40.50.300:FF:000129">
    <property type="entry name" value="Replication factor C subunit 5"/>
    <property type="match status" value="1"/>
</dbReference>
<dbReference type="NCBIfam" id="NF001679">
    <property type="entry name" value="PRK00440.1"/>
    <property type="match status" value="1"/>
</dbReference>
<dbReference type="AlphaFoldDB" id="A0A0N5AZ16"/>
<dbReference type="PANTHER" id="PTHR11669">
    <property type="entry name" value="REPLICATION FACTOR C / DNA POLYMERASE III GAMMA-TAU SUBUNIT"/>
    <property type="match status" value="1"/>
</dbReference>
<dbReference type="SMART" id="SM00382">
    <property type="entry name" value="AAA"/>
    <property type="match status" value="1"/>
</dbReference>
<feature type="compositionally biased region" description="Low complexity" evidence="7">
    <location>
        <begin position="482"/>
        <end position="493"/>
    </location>
</feature>
<keyword evidence="4" id="KW-0547">Nucleotide-binding</keyword>
<dbReference type="CDD" id="cd00009">
    <property type="entry name" value="AAA"/>
    <property type="match status" value="1"/>
</dbReference>
<dbReference type="GO" id="GO:0005634">
    <property type="term" value="C:nucleus"/>
    <property type="evidence" value="ECO:0007669"/>
    <property type="project" value="UniProtKB-SubCell"/>
</dbReference>
<evidence type="ECO:0000256" key="1">
    <source>
        <dbReference type="ARBA" id="ARBA00004123"/>
    </source>
</evidence>
<dbReference type="GO" id="GO:0006281">
    <property type="term" value="P:DNA repair"/>
    <property type="evidence" value="ECO:0007669"/>
    <property type="project" value="TreeGrafter"/>
</dbReference>
<proteinExistence type="inferred from homology"/>
<dbReference type="PANTHER" id="PTHR11669:SF9">
    <property type="entry name" value="REPLICATION FACTOR C SUBUNIT 5"/>
    <property type="match status" value="1"/>
</dbReference>
<feature type="region of interest" description="Disordered" evidence="7">
    <location>
        <begin position="396"/>
        <end position="451"/>
    </location>
</feature>
<feature type="compositionally biased region" description="Polar residues" evidence="7">
    <location>
        <begin position="397"/>
        <end position="408"/>
    </location>
</feature>
<dbReference type="Gene3D" id="3.40.50.300">
    <property type="entry name" value="P-loop containing nucleotide triphosphate hydrolases"/>
    <property type="match status" value="1"/>
</dbReference>
<feature type="compositionally biased region" description="Low complexity" evidence="7">
    <location>
        <begin position="427"/>
        <end position="438"/>
    </location>
</feature>
<comment type="subcellular location">
    <subcellularLocation>
        <location evidence="1">Nucleus</location>
    </subcellularLocation>
</comment>
<sequence>MPDFDIKFSHLPWVEKYRPSTLDDLVSRKEMTETISRFITENRLPHLLFYGPPGTGKTSTILAAAKQMYTPKQFSSMVLELNASDDRGIGIVRDQIMNFAQTKTLHIDKNERNCVKLVILDEADAMTKDAQSALRRVIEKFTDNVRFCIICNYLSKVIPAIQSRCTRFRFAPLSESDMLPRLRSIAKAENVNLTTDGEQALLRLSEGDMRLVLNIMQSAAMAFPEVNEQNVYLCVGQPMPSDVMNVIKYLLNDSFEDAFNKIENMRIERGFALSDILLAMHDTIFQLDVPEEVTASLIAKMSEIEFRLSRGCTDRIQLASLISAFTEVRAFVDKAIPNNDNDDGSGGNPNQQMYYQQQGVSISTSNYPPMADQRQQMVGMQMGQATNVLSQPGIPISQATGSMQPQQSGGLGASGQMYMAGPMTSTQQQQQQQEQQQQGRGYSAGPSTSEQLLGMRSSNMQQIYGGNVSQYMQSDSSQPHYPQMQSQPQNQSMMSHTTPMMRYANIMHTEPKKEERVFRPLNPPPYSPDVLDNLSRYTVYTLSVIGRELVNELLWRTCNLMTILSKFFERRPQQQQTLVDPEPLLEYCYLLLGKIAEIALRIDQAGPSNRISEDEFLALMSQPDEPKVTPEEASKGELFEEQRQRLVKLSTALKKFEWMAMVSDPRFLKS</sequence>
<dbReference type="FunFam" id="1.20.272.10:FF:000004">
    <property type="entry name" value="Replication factor C subunit 5"/>
    <property type="match status" value="1"/>
</dbReference>
<keyword evidence="6" id="KW-0539">Nucleus</keyword>
<reference evidence="10" key="1">
    <citation type="submission" date="2017-02" db="UniProtKB">
        <authorList>
            <consortium name="WormBaseParasite"/>
        </authorList>
    </citation>
    <scope>IDENTIFICATION</scope>
</reference>
<feature type="domain" description="AAA+ ATPase" evidence="8">
    <location>
        <begin position="43"/>
        <end position="176"/>
    </location>
</feature>
<dbReference type="SUPFAM" id="SSF48019">
    <property type="entry name" value="post-AAA+ oligomerization domain-like"/>
    <property type="match status" value="1"/>
</dbReference>
<dbReference type="Pfam" id="PF08542">
    <property type="entry name" value="Rep_fac_C"/>
    <property type="match status" value="1"/>
</dbReference>
<dbReference type="CDD" id="cd18140">
    <property type="entry name" value="HLD_clamp_RFC"/>
    <property type="match status" value="1"/>
</dbReference>
<evidence type="ECO:0000256" key="6">
    <source>
        <dbReference type="ARBA" id="ARBA00023242"/>
    </source>
</evidence>
<dbReference type="InterPro" id="IPR003593">
    <property type="entry name" value="AAA+_ATPase"/>
</dbReference>
<dbReference type="GO" id="GO:0016887">
    <property type="term" value="F:ATP hydrolysis activity"/>
    <property type="evidence" value="ECO:0007669"/>
    <property type="project" value="InterPro"/>
</dbReference>
<evidence type="ECO:0000259" key="8">
    <source>
        <dbReference type="SMART" id="SM00382"/>
    </source>
</evidence>
<dbReference type="GO" id="GO:0003677">
    <property type="term" value="F:DNA binding"/>
    <property type="evidence" value="ECO:0007669"/>
    <property type="project" value="InterPro"/>
</dbReference>
<keyword evidence="9" id="KW-1185">Reference proteome</keyword>
<accession>A0A0N5AZ16</accession>